<keyword evidence="2" id="KW-0472">Membrane</keyword>
<keyword evidence="2" id="KW-0812">Transmembrane</keyword>
<name>A0ABT6RWQ7_9ACTN</name>
<comment type="caution">
    <text evidence="3">The sequence shown here is derived from an EMBL/GenBank/DDBJ whole genome shotgun (WGS) entry which is preliminary data.</text>
</comment>
<dbReference type="RefSeq" id="WP_282515333.1">
    <property type="nucleotide sequence ID" value="NZ_JASCIR010000021.1"/>
</dbReference>
<sequence>MSDASESAPRTPEGPAGQDGPGGPEPEPIRFFGTHWLDHSGKYGLRRAAVALGSISAAFGGCLLLRFAYEGLEIAQVGSFVDLLVVAVFAVCSALAFRRTWDAYNRRPDPRTQQALRSMTAIGFVGVLLAYFLRSLTEAPGEKLRRAEYEAAVKQYERRTSRRAGNPANRRKKRK</sequence>
<feature type="region of interest" description="Disordered" evidence="1">
    <location>
        <begin position="155"/>
        <end position="175"/>
    </location>
</feature>
<reference evidence="3 4" key="1">
    <citation type="submission" date="2023-05" db="EMBL/GenBank/DDBJ databases">
        <title>Draft genome sequence of Streptomyces sp. B-S-A8 isolated from a cave soil in Thailand.</title>
        <authorList>
            <person name="Chamroensaksri N."/>
            <person name="Muangham S."/>
        </authorList>
    </citation>
    <scope>NUCLEOTIDE SEQUENCE [LARGE SCALE GENOMIC DNA]</scope>
    <source>
        <strain evidence="3 4">B-S-A8</strain>
    </source>
</reference>
<feature type="transmembrane region" description="Helical" evidence="2">
    <location>
        <begin position="118"/>
        <end position="136"/>
    </location>
</feature>
<evidence type="ECO:0000313" key="4">
    <source>
        <dbReference type="Proteomes" id="UP001224661"/>
    </source>
</evidence>
<gene>
    <name evidence="3" type="ORF">QIS99_22170</name>
</gene>
<protein>
    <submittedName>
        <fullName evidence="3">EamA/RhaT family transporter</fullName>
    </submittedName>
</protein>
<keyword evidence="4" id="KW-1185">Reference proteome</keyword>
<evidence type="ECO:0000256" key="2">
    <source>
        <dbReference type="SAM" id="Phobius"/>
    </source>
</evidence>
<dbReference type="Proteomes" id="UP001224661">
    <property type="component" value="Unassembled WGS sequence"/>
</dbReference>
<feature type="transmembrane region" description="Helical" evidence="2">
    <location>
        <begin position="48"/>
        <end position="68"/>
    </location>
</feature>
<evidence type="ECO:0000313" key="3">
    <source>
        <dbReference type="EMBL" id="MDI3388878.1"/>
    </source>
</evidence>
<organism evidence="3 4">
    <name type="scientific">Streptomyces solicavernae</name>
    <dbReference type="NCBI Taxonomy" id="3043614"/>
    <lineage>
        <taxon>Bacteria</taxon>
        <taxon>Bacillati</taxon>
        <taxon>Actinomycetota</taxon>
        <taxon>Actinomycetes</taxon>
        <taxon>Kitasatosporales</taxon>
        <taxon>Streptomycetaceae</taxon>
        <taxon>Streptomyces</taxon>
    </lineage>
</organism>
<accession>A0ABT6RWQ7</accession>
<proteinExistence type="predicted"/>
<feature type="region of interest" description="Disordered" evidence="1">
    <location>
        <begin position="1"/>
        <end position="25"/>
    </location>
</feature>
<dbReference type="EMBL" id="JASCIR010000021">
    <property type="protein sequence ID" value="MDI3388878.1"/>
    <property type="molecule type" value="Genomic_DNA"/>
</dbReference>
<keyword evidence="2" id="KW-1133">Transmembrane helix</keyword>
<feature type="transmembrane region" description="Helical" evidence="2">
    <location>
        <begin position="74"/>
        <end position="97"/>
    </location>
</feature>
<evidence type="ECO:0000256" key="1">
    <source>
        <dbReference type="SAM" id="MobiDB-lite"/>
    </source>
</evidence>